<dbReference type="SUPFAM" id="SSF46785">
    <property type="entry name" value="Winged helix' DNA-binding domain"/>
    <property type="match status" value="1"/>
</dbReference>
<dbReference type="InterPro" id="IPR036390">
    <property type="entry name" value="WH_DNA-bd_sf"/>
</dbReference>
<evidence type="ECO:0000313" key="1">
    <source>
        <dbReference type="EMBL" id="MBB6098490.1"/>
    </source>
</evidence>
<dbReference type="Gene3D" id="1.10.10.10">
    <property type="entry name" value="Winged helix-like DNA-binding domain superfamily/Winged helix DNA-binding domain"/>
    <property type="match status" value="1"/>
</dbReference>
<dbReference type="EMBL" id="JACHHG010000006">
    <property type="protein sequence ID" value="MBB6098490.1"/>
    <property type="molecule type" value="Genomic_DNA"/>
</dbReference>
<evidence type="ECO:0000313" key="2">
    <source>
        <dbReference type="Proteomes" id="UP000569951"/>
    </source>
</evidence>
<reference evidence="1 2" key="1">
    <citation type="submission" date="2020-08" db="EMBL/GenBank/DDBJ databases">
        <title>Genomic Encyclopedia of Type Strains, Phase IV (KMG-IV): sequencing the most valuable type-strain genomes for metagenomic binning, comparative biology and taxonomic classification.</title>
        <authorList>
            <person name="Goeker M."/>
        </authorList>
    </citation>
    <scope>NUCLEOTIDE SEQUENCE [LARGE SCALE GENOMIC DNA]</scope>
    <source>
        <strain evidence="1 2">DSM 21458</strain>
    </source>
</reference>
<dbReference type="Proteomes" id="UP000569951">
    <property type="component" value="Unassembled WGS sequence"/>
</dbReference>
<proteinExistence type="predicted"/>
<organism evidence="1 2">
    <name type="scientific">Deinobacterium chartae</name>
    <dbReference type="NCBI Taxonomy" id="521158"/>
    <lineage>
        <taxon>Bacteria</taxon>
        <taxon>Thermotogati</taxon>
        <taxon>Deinococcota</taxon>
        <taxon>Deinococci</taxon>
        <taxon>Deinococcales</taxon>
        <taxon>Deinococcaceae</taxon>
        <taxon>Deinobacterium</taxon>
    </lineage>
</organism>
<comment type="caution">
    <text evidence="1">The sequence shown here is derived from an EMBL/GenBank/DDBJ whole genome shotgun (WGS) entry which is preliminary data.</text>
</comment>
<keyword evidence="2" id="KW-1185">Reference proteome</keyword>
<gene>
    <name evidence="1" type="ORF">HNR42_001924</name>
</gene>
<accession>A0A841I254</accession>
<dbReference type="InterPro" id="IPR036388">
    <property type="entry name" value="WH-like_DNA-bd_sf"/>
</dbReference>
<dbReference type="RefSeq" id="WP_183986956.1">
    <property type="nucleotide sequence ID" value="NZ_JACHHG010000006.1"/>
</dbReference>
<protein>
    <submittedName>
        <fullName evidence="1">DNA-binding MarR family transcriptional regulator</fullName>
    </submittedName>
</protein>
<dbReference type="AlphaFoldDB" id="A0A841I254"/>
<sequence length="74" mass="8145">MPSSVPASTQPCLEAAHLELTEAGAALARAASAYQQQVFLDVTADWDPDERAHFARQFVRFAGALMVRLQETQR</sequence>
<name>A0A841I254_9DEIO</name>
<keyword evidence="1" id="KW-0238">DNA-binding</keyword>
<dbReference type="GO" id="GO:0003677">
    <property type="term" value="F:DNA binding"/>
    <property type="evidence" value="ECO:0007669"/>
    <property type="project" value="UniProtKB-KW"/>
</dbReference>